<dbReference type="PANTHER" id="PTHR43701">
    <property type="entry name" value="MEMBRANE TRANSPORTER PROTEIN MJ0441-RELATED"/>
    <property type="match status" value="1"/>
</dbReference>
<evidence type="ECO:0000256" key="2">
    <source>
        <dbReference type="ARBA" id="ARBA00022692"/>
    </source>
</evidence>
<evidence type="ECO:0000313" key="7">
    <source>
        <dbReference type="Proteomes" id="UP000179076"/>
    </source>
</evidence>
<evidence type="ECO:0000313" key="6">
    <source>
        <dbReference type="EMBL" id="OGI62874.1"/>
    </source>
</evidence>
<dbReference type="GO" id="GO:0005886">
    <property type="term" value="C:plasma membrane"/>
    <property type="evidence" value="ECO:0007669"/>
    <property type="project" value="UniProtKB-SubCell"/>
</dbReference>
<feature type="transmembrane region" description="Helical" evidence="5">
    <location>
        <begin position="180"/>
        <end position="202"/>
    </location>
</feature>
<keyword evidence="4 5" id="KW-0472">Membrane</keyword>
<proteinExistence type="inferred from homology"/>
<reference evidence="6 7" key="1">
    <citation type="journal article" date="2016" name="Nat. Commun.">
        <title>Thousands of microbial genomes shed light on interconnected biogeochemical processes in an aquifer system.</title>
        <authorList>
            <person name="Anantharaman K."/>
            <person name="Brown C.T."/>
            <person name="Hug L.A."/>
            <person name="Sharon I."/>
            <person name="Castelle C.J."/>
            <person name="Probst A.J."/>
            <person name="Thomas B.C."/>
            <person name="Singh A."/>
            <person name="Wilkins M.J."/>
            <person name="Karaoz U."/>
            <person name="Brodie E.L."/>
            <person name="Williams K.H."/>
            <person name="Hubbard S.S."/>
            <person name="Banfield J.F."/>
        </authorList>
    </citation>
    <scope>NUCLEOTIDE SEQUENCE [LARGE SCALE GENOMIC DNA]</scope>
</reference>
<organism evidence="6 7">
    <name type="scientific">Candidatus Muproteobacteria bacterium RBG_16_60_9</name>
    <dbReference type="NCBI Taxonomy" id="1817755"/>
    <lineage>
        <taxon>Bacteria</taxon>
        <taxon>Pseudomonadati</taxon>
        <taxon>Pseudomonadota</taxon>
        <taxon>Candidatus Muproteobacteria</taxon>
    </lineage>
</organism>
<comment type="caution">
    <text evidence="6">The sequence shown here is derived from an EMBL/GenBank/DDBJ whole genome shotgun (WGS) entry which is preliminary data.</text>
</comment>
<comment type="subcellular location">
    <subcellularLocation>
        <location evidence="5">Cell membrane</location>
        <topology evidence="5">Multi-pass membrane protein</topology>
    </subcellularLocation>
    <subcellularLocation>
        <location evidence="1">Membrane</location>
        <topology evidence="1">Multi-pass membrane protein</topology>
    </subcellularLocation>
</comment>
<keyword evidence="3 5" id="KW-1133">Transmembrane helix</keyword>
<accession>A0A1F6V0D8</accession>
<keyword evidence="2 5" id="KW-0812">Transmembrane</keyword>
<dbReference type="InterPro" id="IPR002781">
    <property type="entry name" value="TM_pro_TauE-like"/>
</dbReference>
<feature type="transmembrane region" description="Helical" evidence="5">
    <location>
        <begin position="30"/>
        <end position="50"/>
    </location>
</feature>
<feature type="transmembrane region" description="Helical" evidence="5">
    <location>
        <begin position="71"/>
        <end position="91"/>
    </location>
</feature>
<sequence>MDWAYTLAGLVVGFVVGVTGMGGGSLMTPLLVLFFGIPAATAVGTDLIYASITKAGGAWVHSRKGNVNWKLVGWLAAGSLPTAAITALVLVTLGLREQHLQNLINGVLGVALILTAVAILLRDWLRRFARTHTDRSPRRLAVATVALGVALGVLVTISSVGAGAIGMVALLWLYPHVPSVRLVGVDIAHAVPLTAVAGLGHFFMGSVDFVLLGSLLLGSLPGIYLGSHVSGVFPEYLLRPVLACMLMLIGGRLVF</sequence>
<feature type="transmembrane region" description="Helical" evidence="5">
    <location>
        <begin position="236"/>
        <end position="254"/>
    </location>
</feature>
<dbReference type="EMBL" id="MFSP01000167">
    <property type="protein sequence ID" value="OGI62874.1"/>
    <property type="molecule type" value="Genomic_DNA"/>
</dbReference>
<evidence type="ECO:0000256" key="3">
    <source>
        <dbReference type="ARBA" id="ARBA00022989"/>
    </source>
</evidence>
<dbReference type="Pfam" id="PF01925">
    <property type="entry name" value="TauE"/>
    <property type="match status" value="1"/>
</dbReference>
<gene>
    <name evidence="6" type="ORF">A2W18_12715</name>
</gene>
<evidence type="ECO:0000256" key="4">
    <source>
        <dbReference type="ARBA" id="ARBA00023136"/>
    </source>
</evidence>
<feature type="transmembrane region" description="Helical" evidence="5">
    <location>
        <begin position="7"/>
        <end position="24"/>
    </location>
</feature>
<evidence type="ECO:0000256" key="5">
    <source>
        <dbReference type="RuleBase" id="RU363041"/>
    </source>
</evidence>
<dbReference type="Proteomes" id="UP000179076">
    <property type="component" value="Unassembled WGS sequence"/>
</dbReference>
<comment type="similarity">
    <text evidence="5">Belongs to the 4-toluene sulfonate uptake permease (TSUP) (TC 2.A.102) family.</text>
</comment>
<dbReference type="PANTHER" id="PTHR43701:SF2">
    <property type="entry name" value="MEMBRANE TRANSPORTER PROTEIN YJNA-RELATED"/>
    <property type="match status" value="1"/>
</dbReference>
<feature type="transmembrane region" description="Helical" evidence="5">
    <location>
        <begin position="141"/>
        <end position="174"/>
    </location>
</feature>
<dbReference type="InterPro" id="IPR051598">
    <property type="entry name" value="TSUP/Inactive_protease-like"/>
</dbReference>
<protein>
    <recommendedName>
        <fullName evidence="5">Probable membrane transporter protein</fullName>
    </recommendedName>
</protein>
<name>A0A1F6V0D8_9PROT</name>
<dbReference type="AlphaFoldDB" id="A0A1F6V0D8"/>
<feature type="transmembrane region" description="Helical" evidence="5">
    <location>
        <begin position="103"/>
        <end position="121"/>
    </location>
</feature>
<evidence type="ECO:0000256" key="1">
    <source>
        <dbReference type="ARBA" id="ARBA00004141"/>
    </source>
</evidence>
<keyword evidence="5" id="KW-1003">Cell membrane</keyword>
<feature type="transmembrane region" description="Helical" evidence="5">
    <location>
        <begin position="209"/>
        <end position="230"/>
    </location>
</feature>